<dbReference type="InterPro" id="IPR011701">
    <property type="entry name" value="MFS"/>
</dbReference>
<feature type="transmembrane region" description="Helical" evidence="7">
    <location>
        <begin position="361"/>
        <end position="388"/>
    </location>
</feature>
<evidence type="ECO:0000256" key="1">
    <source>
        <dbReference type="ARBA" id="ARBA00004651"/>
    </source>
</evidence>
<dbReference type="Proteomes" id="UP001163064">
    <property type="component" value="Unassembled WGS sequence"/>
</dbReference>
<keyword evidence="4 7" id="KW-1133">Transmembrane helix</keyword>
<dbReference type="Pfam" id="PF07690">
    <property type="entry name" value="MFS_1"/>
    <property type="match status" value="1"/>
</dbReference>
<feature type="transmembrane region" description="Helical" evidence="7">
    <location>
        <begin position="59"/>
        <end position="77"/>
    </location>
</feature>
<keyword evidence="5 7" id="KW-0472">Membrane</keyword>
<comment type="caution">
    <text evidence="8">The sequence shown here is derived from an EMBL/GenBank/DDBJ whole genome shotgun (WGS) entry which is preliminary data.</text>
</comment>
<evidence type="ECO:0000313" key="9">
    <source>
        <dbReference type="Proteomes" id="UP001163064"/>
    </source>
</evidence>
<name>A0ABT3TZ41_9ACTN</name>
<gene>
    <name evidence="8" type="ORF">OFY01_21620</name>
</gene>
<evidence type="ECO:0000313" key="8">
    <source>
        <dbReference type="EMBL" id="MCX3062315.1"/>
    </source>
</evidence>
<feature type="transmembrane region" description="Helical" evidence="7">
    <location>
        <begin position="325"/>
        <end position="349"/>
    </location>
</feature>
<evidence type="ECO:0000256" key="2">
    <source>
        <dbReference type="ARBA" id="ARBA00022475"/>
    </source>
</evidence>
<sequence length="446" mass="47031">MNRNESTSAGTGASARPRLGRDFDRLWAAFAVSTAGTWLAIDAFQLVAVLALHSGAARVSLLAAAGLAAGALIAVPLGPWVEFRRKRPVMIGADLARCAALLTLPVAYVLGSLTFTQLLAVSVVVAAADILFRAASGSHLKTLVAAEDLLAANARFETTTWTATALGPPLGGLAISAFGPLTTVAADAVSYLLSALGIRSIRAPEPRPEPRRRGDGGVRVADILEGWRYIWHRPGLRALFLNTTLVNSLITATTPLLTVLLMGDLGFPPWQFALVFSLPCLGGLLGARLARPLTARYGERRVLLTSGVARACWLPWLAFTGPGWAGFTVVALVEFGLITCCAVFGPVYATRRLKTIEPDRVTRVLSAWTVTGNAGKALLTLAFGGLAALTGTRAALGAAGLALLATPLLLSPDRLTRTGRRREGGAASAVRIRTRIRTPRRQGEPR</sequence>
<keyword evidence="9" id="KW-1185">Reference proteome</keyword>
<evidence type="ECO:0000256" key="3">
    <source>
        <dbReference type="ARBA" id="ARBA00022692"/>
    </source>
</evidence>
<dbReference type="RefSeq" id="WP_266602442.1">
    <property type="nucleotide sequence ID" value="NZ_JAPHNL010000268.1"/>
</dbReference>
<dbReference type="Gene3D" id="1.20.1250.20">
    <property type="entry name" value="MFS general substrate transporter like domains"/>
    <property type="match status" value="1"/>
</dbReference>
<evidence type="ECO:0000256" key="4">
    <source>
        <dbReference type="ARBA" id="ARBA00022989"/>
    </source>
</evidence>
<evidence type="ECO:0000256" key="5">
    <source>
        <dbReference type="ARBA" id="ARBA00023136"/>
    </source>
</evidence>
<feature type="transmembrane region" description="Helical" evidence="7">
    <location>
        <begin position="114"/>
        <end position="132"/>
    </location>
</feature>
<dbReference type="EMBL" id="JAPHNL010000268">
    <property type="protein sequence ID" value="MCX3062315.1"/>
    <property type="molecule type" value="Genomic_DNA"/>
</dbReference>
<dbReference type="InterPro" id="IPR036259">
    <property type="entry name" value="MFS_trans_sf"/>
</dbReference>
<feature type="transmembrane region" description="Helical" evidence="7">
    <location>
        <begin position="302"/>
        <end position="319"/>
    </location>
</feature>
<evidence type="ECO:0000256" key="6">
    <source>
        <dbReference type="SAM" id="MobiDB-lite"/>
    </source>
</evidence>
<reference evidence="8" key="1">
    <citation type="submission" date="2022-10" db="EMBL/GenBank/DDBJ databases">
        <title>Streptomyces beihaiensis sp. nov., a chitin degrading actinobacterium, isolated from shrimp pond soil.</title>
        <authorList>
            <person name="Xie J."/>
            <person name="Shen N."/>
        </authorList>
    </citation>
    <scope>NUCLEOTIDE SEQUENCE</scope>
    <source>
        <strain evidence="8">GXMU-J5</strain>
    </source>
</reference>
<dbReference type="SUPFAM" id="SSF103473">
    <property type="entry name" value="MFS general substrate transporter"/>
    <property type="match status" value="1"/>
</dbReference>
<comment type="subcellular location">
    <subcellularLocation>
        <location evidence="1">Cell membrane</location>
        <topology evidence="1">Multi-pass membrane protein</topology>
    </subcellularLocation>
</comment>
<feature type="region of interest" description="Disordered" evidence="6">
    <location>
        <begin position="420"/>
        <end position="446"/>
    </location>
</feature>
<feature type="transmembrane region" description="Helical" evidence="7">
    <location>
        <begin position="394"/>
        <end position="412"/>
    </location>
</feature>
<protein>
    <submittedName>
        <fullName evidence="8">MFS transporter</fullName>
    </submittedName>
</protein>
<accession>A0ABT3TZ41</accession>
<keyword evidence="3 7" id="KW-0812">Transmembrane</keyword>
<feature type="transmembrane region" description="Helical" evidence="7">
    <location>
        <begin position="269"/>
        <end position="290"/>
    </location>
</feature>
<evidence type="ECO:0000256" key="7">
    <source>
        <dbReference type="SAM" id="Phobius"/>
    </source>
</evidence>
<organism evidence="8 9">
    <name type="scientific">Streptomyces beihaiensis</name>
    <dbReference type="NCBI Taxonomy" id="2984495"/>
    <lineage>
        <taxon>Bacteria</taxon>
        <taxon>Bacillati</taxon>
        <taxon>Actinomycetota</taxon>
        <taxon>Actinomycetes</taxon>
        <taxon>Kitasatosporales</taxon>
        <taxon>Streptomycetaceae</taxon>
        <taxon>Streptomyces</taxon>
    </lineage>
</organism>
<dbReference type="CDD" id="cd06173">
    <property type="entry name" value="MFS_MefA_like"/>
    <property type="match status" value="1"/>
</dbReference>
<keyword evidence="2" id="KW-1003">Cell membrane</keyword>
<dbReference type="PANTHER" id="PTHR23513">
    <property type="entry name" value="INTEGRAL MEMBRANE EFFLUX PROTEIN-RELATED"/>
    <property type="match status" value="1"/>
</dbReference>
<dbReference type="PANTHER" id="PTHR23513:SF6">
    <property type="entry name" value="MAJOR FACILITATOR SUPERFAMILY ASSOCIATED DOMAIN-CONTAINING PROTEIN"/>
    <property type="match status" value="1"/>
</dbReference>
<feature type="transmembrane region" description="Helical" evidence="7">
    <location>
        <begin position="238"/>
        <end position="263"/>
    </location>
</feature>
<proteinExistence type="predicted"/>
<feature type="transmembrane region" description="Helical" evidence="7">
    <location>
        <begin position="26"/>
        <end position="53"/>
    </location>
</feature>